<dbReference type="Pfam" id="PF00569">
    <property type="entry name" value="ZZ"/>
    <property type="match status" value="1"/>
</dbReference>
<dbReference type="Pfam" id="PF05605">
    <property type="entry name" value="zf-Di19"/>
    <property type="match status" value="1"/>
</dbReference>
<dbReference type="GO" id="GO:0045202">
    <property type="term" value="C:synapse"/>
    <property type="evidence" value="ECO:0007669"/>
    <property type="project" value="GOC"/>
</dbReference>
<dbReference type="PROSITE" id="PS50135">
    <property type="entry name" value="ZF_ZZ_2"/>
    <property type="match status" value="1"/>
</dbReference>
<keyword evidence="7" id="KW-0862">Zinc</keyword>
<dbReference type="AlphaFoldDB" id="A0AAV7KJB3"/>
<evidence type="ECO:0000256" key="7">
    <source>
        <dbReference type="ARBA" id="ARBA00022833"/>
    </source>
</evidence>
<dbReference type="EC" id="2.3.2.27" evidence="3"/>
<gene>
    <name evidence="11" type="ORF">LOD99_10054</name>
</gene>
<evidence type="ECO:0000256" key="8">
    <source>
        <dbReference type="PROSITE-ProRule" id="PRU00228"/>
    </source>
</evidence>
<organism evidence="11 12">
    <name type="scientific">Oopsacas minuta</name>
    <dbReference type="NCBI Taxonomy" id="111878"/>
    <lineage>
        <taxon>Eukaryota</taxon>
        <taxon>Metazoa</taxon>
        <taxon>Porifera</taxon>
        <taxon>Hexactinellida</taxon>
        <taxon>Hexasterophora</taxon>
        <taxon>Lyssacinosida</taxon>
        <taxon>Leucopsacidae</taxon>
        <taxon>Oopsacas</taxon>
    </lineage>
</organism>
<dbReference type="InterPro" id="IPR008598">
    <property type="entry name" value="Di19_Zn-bd"/>
</dbReference>
<dbReference type="InterPro" id="IPR000433">
    <property type="entry name" value="Znf_ZZ"/>
</dbReference>
<evidence type="ECO:0000256" key="4">
    <source>
        <dbReference type="ARBA" id="ARBA00022679"/>
    </source>
</evidence>
<evidence type="ECO:0000259" key="10">
    <source>
        <dbReference type="PROSITE" id="PS50135"/>
    </source>
</evidence>
<dbReference type="GO" id="GO:0061630">
    <property type="term" value="F:ubiquitin protein ligase activity"/>
    <property type="evidence" value="ECO:0007669"/>
    <property type="project" value="UniProtKB-EC"/>
</dbReference>
<dbReference type="CDD" id="cd02338">
    <property type="entry name" value="ZZ_PCMF_like"/>
    <property type="match status" value="1"/>
</dbReference>
<dbReference type="EMBL" id="JAKMXF010000016">
    <property type="protein sequence ID" value="KAI6661274.1"/>
    <property type="molecule type" value="Genomic_DNA"/>
</dbReference>
<evidence type="ECO:0000256" key="9">
    <source>
        <dbReference type="SAM" id="Coils"/>
    </source>
</evidence>
<dbReference type="InterPro" id="IPR043145">
    <property type="entry name" value="Znf_ZZ_sf"/>
</dbReference>
<feature type="coiled-coil region" evidence="9">
    <location>
        <begin position="307"/>
        <end position="334"/>
    </location>
</feature>
<evidence type="ECO:0000313" key="12">
    <source>
        <dbReference type="Proteomes" id="UP001165289"/>
    </source>
</evidence>
<feature type="domain" description="ZZ-type" evidence="10">
    <location>
        <begin position="4"/>
        <end position="64"/>
    </location>
</feature>
<comment type="catalytic activity">
    <reaction evidence="1">
        <text>S-ubiquitinyl-[E2 ubiquitin-conjugating enzyme]-L-cysteine + [acceptor protein]-L-lysine = [E2 ubiquitin-conjugating enzyme]-L-cysteine + N(6)-ubiquitinyl-[acceptor protein]-L-lysine.</text>
        <dbReference type="EC" id="2.3.2.27"/>
    </reaction>
</comment>
<keyword evidence="5" id="KW-0479">Metal-binding</keyword>
<keyword evidence="12" id="KW-1185">Reference proteome</keyword>
<evidence type="ECO:0000313" key="11">
    <source>
        <dbReference type="EMBL" id="KAI6661274.1"/>
    </source>
</evidence>
<evidence type="ECO:0000256" key="6">
    <source>
        <dbReference type="ARBA" id="ARBA00022771"/>
    </source>
</evidence>
<keyword evidence="6 8" id="KW-0863">Zinc-finger</keyword>
<name>A0AAV7KJB3_9METZ</name>
<accession>A0AAV7KJB3</accession>
<dbReference type="InterPro" id="IPR050774">
    <property type="entry name" value="KCMF1/Dystrophin"/>
</dbReference>
<dbReference type="PANTHER" id="PTHR12268">
    <property type="entry name" value="E3 UBIQUITIN-PROTEIN LIGASE KCMF1"/>
    <property type="match status" value="1"/>
</dbReference>
<keyword evidence="4" id="KW-0808">Transferase</keyword>
<protein>
    <recommendedName>
        <fullName evidence="3">RING-type E3 ubiquitin transferase</fullName>
        <ecNumber evidence="3">2.3.2.27</ecNumber>
    </recommendedName>
</protein>
<comment type="similarity">
    <text evidence="2">Belongs to the KCMF1 family.</text>
</comment>
<dbReference type="GO" id="GO:0005886">
    <property type="term" value="C:plasma membrane"/>
    <property type="evidence" value="ECO:0007669"/>
    <property type="project" value="TreeGrafter"/>
</dbReference>
<dbReference type="SMART" id="SM00291">
    <property type="entry name" value="ZnF_ZZ"/>
    <property type="match status" value="1"/>
</dbReference>
<reference evidence="11 12" key="1">
    <citation type="journal article" date="2023" name="BMC Biol.">
        <title>The compact genome of the sponge Oopsacas minuta (Hexactinellida) is lacking key metazoan core genes.</title>
        <authorList>
            <person name="Santini S."/>
            <person name="Schenkelaars Q."/>
            <person name="Jourda C."/>
            <person name="Duchesne M."/>
            <person name="Belahbib H."/>
            <person name="Rocher C."/>
            <person name="Selva M."/>
            <person name="Riesgo A."/>
            <person name="Vervoort M."/>
            <person name="Leys S.P."/>
            <person name="Kodjabachian L."/>
            <person name="Le Bivic A."/>
            <person name="Borchiellini C."/>
            <person name="Claverie J.M."/>
            <person name="Renard E."/>
        </authorList>
    </citation>
    <scope>NUCLEOTIDE SEQUENCE [LARGE SCALE GENOMIC DNA]</scope>
    <source>
        <strain evidence="11">SPO-2</strain>
    </source>
</reference>
<dbReference type="PANTHER" id="PTHR12268:SF13">
    <property type="entry name" value="E3 UBIQUITIN-PROTEIN LIGASE KCMF1"/>
    <property type="match status" value="1"/>
</dbReference>
<evidence type="ECO:0000256" key="3">
    <source>
        <dbReference type="ARBA" id="ARBA00012483"/>
    </source>
</evidence>
<dbReference type="Gene3D" id="3.30.60.90">
    <property type="match status" value="1"/>
</dbReference>
<comment type="caution">
    <text evidence="11">The sequence shown here is derived from an EMBL/GenBank/DDBJ whole genome shotgun (WGS) entry which is preliminary data.</text>
</comment>
<evidence type="ECO:0000256" key="1">
    <source>
        <dbReference type="ARBA" id="ARBA00000900"/>
    </source>
</evidence>
<dbReference type="Proteomes" id="UP001165289">
    <property type="component" value="Unassembled WGS sequence"/>
</dbReference>
<evidence type="ECO:0000256" key="2">
    <source>
        <dbReference type="ARBA" id="ARBA00010938"/>
    </source>
</evidence>
<sequence>MSVHRGVSCDKCGRSGFTGKRYKCLLCFDFDLCADCFDSLGDETANNGRHTSSHPVQCILTRTDMSLYYGGENSAEYSYSFTCPYCAVPGYTEQTLHDHVNTQHPDQRTEVVCPVCAALPDGDANFISDDFQEHLAIEHQAVKEVDESSHRLIRRIHQRGGRMKGYHRLYANAYQPPPSSGSANSLFNSGYLPRKERGSGVSHQHGGEADPLADLLSQLTTSHRDNIQLHSAGMTNFDSFNEDRFEQLAKQYTDHSKYALNQFYDKPSSHEAKNPFLYKPPGDTPLGKGGKDHVKSKQSAIQVAVPLKVMSKQIKEMSKESEEKKEAFDEKRAAQAMFLTELLISSLTEDFRYSSSSDDDIYTN</sequence>
<dbReference type="PROSITE" id="PS01357">
    <property type="entry name" value="ZF_ZZ_1"/>
    <property type="match status" value="1"/>
</dbReference>
<dbReference type="GO" id="GO:0008270">
    <property type="term" value="F:zinc ion binding"/>
    <property type="evidence" value="ECO:0007669"/>
    <property type="project" value="UniProtKB-KW"/>
</dbReference>
<keyword evidence="9" id="KW-0175">Coiled coil</keyword>
<dbReference type="GO" id="GO:0099536">
    <property type="term" value="P:synaptic signaling"/>
    <property type="evidence" value="ECO:0007669"/>
    <property type="project" value="TreeGrafter"/>
</dbReference>
<dbReference type="SUPFAM" id="SSF57850">
    <property type="entry name" value="RING/U-box"/>
    <property type="match status" value="1"/>
</dbReference>
<evidence type="ECO:0000256" key="5">
    <source>
        <dbReference type="ARBA" id="ARBA00022723"/>
    </source>
</evidence>
<proteinExistence type="inferred from homology"/>